<keyword evidence="14" id="KW-1185">Reference proteome</keyword>
<dbReference type="HOGENOM" id="CLU_081161_1_0_1"/>
<evidence type="ECO:0000256" key="7">
    <source>
        <dbReference type="ARBA" id="ARBA00022989"/>
    </source>
</evidence>
<evidence type="ECO:0000256" key="3">
    <source>
        <dbReference type="ARBA" id="ARBA00008731"/>
    </source>
</evidence>
<feature type="transmembrane region" description="Helical" evidence="11">
    <location>
        <begin position="86"/>
        <end position="109"/>
    </location>
</feature>
<name>R7UHC3_CAPTE</name>
<dbReference type="GO" id="GO:0031901">
    <property type="term" value="C:early endosome membrane"/>
    <property type="evidence" value="ECO:0007669"/>
    <property type="project" value="UniProtKB-SubCell"/>
</dbReference>
<keyword evidence="6" id="KW-0862">Zinc</keyword>
<feature type="transmembrane region" description="Helical" evidence="11">
    <location>
        <begin position="121"/>
        <end position="146"/>
    </location>
</feature>
<keyword evidence="7 11" id="KW-1133">Transmembrane helix</keyword>
<keyword evidence="10" id="KW-0968">Cytoplasmic vesicle</keyword>
<feature type="transmembrane region" description="Helical" evidence="11">
    <location>
        <begin position="20"/>
        <end position="44"/>
    </location>
</feature>
<feature type="transmembrane region" description="Helical" evidence="11">
    <location>
        <begin position="183"/>
        <end position="206"/>
    </location>
</feature>
<dbReference type="Gene3D" id="1.20.1510.10">
    <property type="entry name" value="Cation efflux protein transmembrane domain"/>
    <property type="match status" value="1"/>
</dbReference>
<evidence type="ECO:0000256" key="10">
    <source>
        <dbReference type="ARBA" id="ARBA00023329"/>
    </source>
</evidence>
<dbReference type="SUPFAM" id="SSF161111">
    <property type="entry name" value="Cation efflux protein transmembrane domain-like"/>
    <property type="match status" value="1"/>
</dbReference>
<feature type="transmembrane region" description="Helical" evidence="11">
    <location>
        <begin position="158"/>
        <end position="177"/>
    </location>
</feature>
<proteinExistence type="inferred from homology"/>
<evidence type="ECO:0000256" key="1">
    <source>
        <dbReference type="ARBA" id="ARBA00004146"/>
    </source>
</evidence>
<evidence type="ECO:0000256" key="11">
    <source>
        <dbReference type="SAM" id="Phobius"/>
    </source>
</evidence>
<keyword evidence="9 11" id="KW-0472">Membrane</keyword>
<evidence type="ECO:0000256" key="5">
    <source>
        <dbReference type="ARBA" id="ARBA00022753"/>
    </source>
</evidence>
<feature type="non-terminal residue" evidence="12">
    <location>
        <position position="1"/>
    </location>
</feature>
<evidence type="ECO:0000313" key="13">
    <source>
        <dbReference type="EnsemblMetazoa" id="CapteP213956"/>
    </source>
</evidence>
<dbReference type="EMBL" id="KB303405">
    <property type="protein sequence ID" value="ELU03213.1"/>
    <property type="molecule type" value="Genomic_DNA"/>
</dbReference>
<protein>
    <submittedName>
        <fullName evidence="12 13">Uncharacterized protein</fullName>
    </submittedName>
</protein>
<dbReference type="AlphaFoldDB" id="R7UHC3"/>
<organism evidence="12">
    <name type="scientific">Capitella teleta</name>
    <name type="common">Polychaete worm</name>
    <dbReference type="NCBI Taxonomy" id="283909"/>
    <lineage>
        <taxon>Eukaryota</taxon>
        <taxon>Metazoa</taxon>
        <taxon>Spiralia</taxon>
        <taxon>Lophotrochozoa</taxon>
        <taxon>Annelida</taxon>
        <taxon>Polychaeta</taxon>
        <taxon>Sedentaria</taxon>
        <taxon>Scolecida</taxon>
        <taxon>Capitellidae</taxon>
        <taxon>Capitella</taxon>
    </lineage>
</organism>
<keyword evidence="8" id="KW-0770">Synapse</keyword>
<evidence type="ECO:0000256" key="2">
    <source>
        <dbReference type="ARBA" id="ARBA00004644"/>
    </source>
</evidence>
<reference evidence="13" key="3">
    <citation type="submission" date="2015-06" db="UniProtKB">
        <authorList>
            <consortium name="EnsemblMetazoa"/>
        </authorList>
    </citation>
    <scope>IDENTIFICATION</scope>
</reference>
<accession>R7UHC3</accession>
<dbReference type="EnsemblMetazoa" id="CapteT213956">
    <property type="protein sequence ID" value="CapteP213956"/>
    <property type="gene ID" value="CapteG213956"/>
</dbReference>
<evidence type="ECO:0000313" key="14">
    <source>
        <dbReference type="Proteomes" id="UP000014760"/>
    </source>
</evidence>
<sequence>SLVKRSHKVSPEKAQLLRKVTLGVSFATVGILGILGITTLVVGIQTSSSAAFAFSLDALLDCISSLVVIWRFWGTGKSLYSANRERIAAIFLGILFVLSSLLIILFALGDLLGQESIRPSPLILILSIANLVMCLGFVIVKSYLAFNLESISIATDAVNSGIGAVLAISTIIGDVVYERHPDIWYIDSVLGCICAVVLLAYGVWWVSISGHLFCQCHKCLGQSPRIRDRMQSNINHPPVPV</sequence>
<evidence type="ECO:0000256" key="6">
    <source>
        <dbReference type="ARBA" id="ARBA00022833"/>
    </source>
</evidence>
<reference evidence="12 14" key="2">
    <citation type="journal article" date="2013" name="Nature">
        <title>Insights into bilaterian evolution from three spiralian genomes.</title>
        <authorList>
            <person name="Simakov O."/>
            <person name="Marletaz F."/>
            <person name="Cho S.J."/>
            <person name="Edsinger-Gonzales E."/>
            <person name="Havlak P."/>
            <person name="Hellsten U."/>
            <person name="Kuo D.H."/>
            <person name="Larsson T."/>
            <person name="Lv J."/>
            <person name="Arendt D."/>
            <person name="Savage R."/>
            <person name="Osoegawa K."/>
            <person name="de Jong P."/>
            <person name="Grimwood J."/>
            <person name="Chapman J.A."/>
            <person name="Shapiro H."/>
            <person name="Aerts A."/>
            <person name="Otillar R.P."/>
            <person name="Terry A.Y."/>
            <person name="Boore J.L."/>
            <person name="Grigoriev I.V."/>
            <person name="Lindberg D.R."/>
            <person name="Seaver E.C."/>
            <person name="Weisblat D.A."/>
            <person name="Putnam N.H."/>
            <person name="Rokhsar D.S."/>
        </authorList>
    </citation>
    <scope>NUCLEOTIDE SEQUENCE</scope>
    <source>
        <strain evidence="12 14">I ESC-2004</strain>
    </source>
</reference>
<gene>
    <name evidence="12" type="ORF">CAPTEDRAFT_213956</name>
</gene>
<evidence type="ECO:0000256" key="4">
    <source>
        <dbReference type="ARBA" id="ARBA00022692"/>
    </source>
</evidence>
<dbReference type="PANTHER" id="PTHR31937">
    <property type="entry name" value="TRANSMEMBRANE PROTEIN 163"/>
    <property type="match status" value="1"/>
</dbReference>
<dbReference type="Proteomes" id="UP000014760">
    <property type="component" value="Unassembled WGS sequence"/>
</dbReference>
<dbReference type="PANTHER" id="PTHR31937:SF2">
    <property type="entry name" value="TRANSMEMBRANE PROTEIN 163"/>
    <property type="match status" value="1"/>
</dbReference>
<dbReference type="OMA" id="WPATVRN"/>
<evidence type="ECO:0000256" key="9">
    <source>
        <dbReference type="ARBA" id="ARBA00023136"/>
    </source>
</evidence>
<dbReference type="InterPro" id="IPR027469">
    <property type="entry name" value="Cation_efflux_TMD_sf"/>
</dbReference>
<dbReference type="InterPro" id="IPR026765">
    <property type="entry name" value="Tmem163"/>
</dbReference>
<evidence type="ECO:0000313" key="12">
    <source>
        <dbReference type="EMBL" id="ELU03213.1"/>
    </source>
</evidence>
<keyword evidence="5" id="KW-0967">Endosome</keyword>
<evidence type="ECO:0000256" key="8">
    <source>
        <dbReference type="ARBA" id="ARBA00023018"/>
    </source>
</evidence>
<comment type="similarity">
    <text evidence="3">Belongs to the TMEM163 family.</text>
</comment>
<comment type="subcellular location">
    <subcellularLocation>
        <location evidence="2">Cytoplasmic vesicle</location>
        <location evidence="2">Secretory vesicle</location>
        <location evidence="2">Synaptic vesicle membrane</location>
        <topology evidence="2">Multi-pass membrane protein</topology>
    </subcellularLocation>
    <subcellularLocation>
        <location evidence="1">Early endosome membrane</location>
    </subcellularLocation>
</comment>
<keyword evidence="4 11" id="KW-0812">Transmembrane</keyword>
<reference evidence="14" key="1">
    <citation type="submission" date="2012-12" db="EMBL/GenBank/DDBJ databases">
        <authorList>
            <person name="Hellsten U."/>
            <person name="Grimwood J."/>
            <person name="Chapman J.A."/>
            <person name="Shapiro H."/>
            <person name="Aerts A."/>
            <person name="Otillar R.P."/>
            <person name="Terry A.Y."/>
            <person name="Boore J.L."/>
            <person name="Simakov O."/>
            <person name="Marletaz F."/>
            <person name="Cho S.-J."/>
            <person name="Edsinger-Gonzales E."/>
            <person name="Havlak P."/>
            <person name="Kuo D.-H."/>
            <person name="Larsson T."/>
            <person name="Lv J."/>
            <person name="Arendt D."/>
            <person name="Savage R."/>
            <person name="Osoegawa K."/>
            <person name="de Jong P."/>
            <person name="Lindberg D.R."/>
            <person name="Seaver E.C."/>
            <person name="Weisblat D.A."/>
            <person name="Putnam N.H."/>
            <person name="Grigoriev I.V."/>
            <person name="Rokhsar D.S."/>
        </authorList>
    </citation>
    <scope>NUCLEOTIDE SEQUENCE</scope>
    <source>
        <strain evidence="14">I ESC-2004</strain>
    </source>
</reference>
<feature type="transmembrane region" description="Helical" evidence="11">
    <location>
        <begin position="50"/>
        <end position="74"/>
    </location>
</feature>
<dbReference type="GO" id="GO:0030672">
    <property type="term" value="C:synaptic vesicle membrane"/>
    <property type="evidence" value="ECO:0007669"/>
    <property type="project" value="UniProtKB-SubCell"/>
</dbReference>
<dbReference type="OrthoDB" id="5980560at2759"/>
<dbReference type="EMBL" id="AMQN01024648">
    <property type="status" value="NOT_ANNOTATED_CDS"/>
    <property type="molecule type" value="Genomic_DNA"/>
</dbReference>